<gene>
    <name evidence="1" type="ORF">SAMN05444169_2254</name>
</gene>
<dbReference type="RefSeq" id="WP_154073151.1">
    <property type="nucleotide sequence ID" value="NZ_LT670818.1"/>
</dbReference>
<name>A0A1M5JJW8_9BRAD</name>
<dbReference type="EMBL" id="LT670818">
    <property type="protein sequence ID" value="SHG40333.1"/>
    <property type="molecule type" value="Genomic_DNA"/>
</dbReference>
<dbReference type="OrthoDB" id="5180013at2"/>
<protein>
    <submittedName>
        <fullName evidence="1">Uncharacterized protein</fullName>
    </submittedName>
</protein>
<dbReference type="AlphaFoldDB" id="A0A1M5JJW8"/>
<evidence type="ECO:0000313" key="1">
    <source>
        <dbReference type="EMBL" id="SHG40333.1"/>
    </source>
</evidence>
<dbReference type="Proteomes" id="UP000190675">
    <property type="component" value="Chromosome I"/>
</dbReference>
<evidence type="ECO:0000313" key="2">
    <source>
        <dbReference type="Proteomes" id="UP000190675"/>
    </source>
</evidence>
<accession>A0A1M5JJW8</accession>
<organism evidence="1 2">
    <name type="scientific">Bradyrhizobium erythrophlei</name>
    <dbReference type="NCBI Taxonomy" id="1437360"/>
    <lineage>
        <taxon>Bacteria</taxon>
        <taxon>Pseudomonadati</taxon>
        <taxon>Pseudomonadota</taxon>
        <taxon>Alphaproteobacteria</taxon>
        <taxon>Hyphomicrobiales</taxon>
        <taxon>Nitrobacteraceae</taxon>
        <taxon>Bradyrhizobium</taxon>
    </lineage>
</organism>
<proteinExistence type="predicted"/>
<reference evidence="1 2" key="1">
    <citation type="submission" date="2016-11" db="EMBL/GenBank/DDBJ databases">
        <authorList>
            <person name="Jaros S."/>
            <person name="Januszkiewicz K."/>
            <person name="Wedrychowicz H."/>
        </authorList>
    </citation>
    <scope>NUCLEOTIDE SEQUENCE [LARGE SCALE GENOMIC DNA]</scope>
    <source>
        <strain evidence="1 2">GAS242</strain>
    </source>
</reference>
<sequence length="104" mass="11194">MAEAISLPTRTTIEDVIALVKYLATKPMGATVAEAKSIIDNGHLDARKLSAYKYWGLAEEADGGRLKLELRRTAAKDKGAHLAKAMRGVIESIPAIIGEFTLSL</sequence>